<evidence type="ECO:0000313" key="8">
    <source>
        <dbReference type="Proteomes" id="UP001250858"/>
    </source>
</evidence>
<keyword evidence="8" id="KW-1185">Reference proteome</keyword>
<dbReference type="Gene3D" id="3.90.226.10">
    <property type="entry name" value="2-enoyl-CoA Hydratase, Chain A, domain 1"/>
    <property type="match status" value="1"/>
</dbReference>
<evidence type="ECO:0000313" key="7">
    <source>
        <dbReference type="EMBL" id="WMX48647.1"/>
    </source>
</evidence>
<evidence type="ECO:0000256" key="6">
    <source>
        <dbReference type="RuleBase" id="RU003567"/>
    </source>
</evidence>
<sequence length="177" mass="19405">MLDRLLRHGILHIAEPITDRTAERVTAALLLLAAETDRPVTLYISSPGGSVPAGMAIYDVMRHIDNDVVTIGLGYCASMAQFLVSAGTPGKRYALPNARMMLHLPSFAQAPTGTAEAGRHEELRHSRDRVAGLIADFTHREVGQVVRDFADDRWLTPDEALEYGLIDHVLDATPQRP</sequence>
<keyword evidence="3 7" id="KW-0645">Protease</keyword>
<dbReference type="RefSeq" id="WP_128984864.1">
    <property type="nucleotide sequence ID" value="NZ_CP133762.1"/>
</dbReference>
<dbReference type="GO" id="GO:0008233">
    <property type="term" value="F:peptidase activity"/>
    <property type="evidence" value="ECO:0007669"/>
    <property type="project" value="UniProtKB-KW"/>
</dbReference>
<keyword evidence="2" id="KW-0963">Cytoplasm</keyword>
<keyword evidence="4" id="KW-0378">Hydrolase</keyword>
<protein>
    <recommendedName>
        <fullName evidence="6">ATP-dependent Clp protease proteolytic subunit</fullName>
    </recommendedName>
</protein>
<dbReference type="InterPro" id="IPR029045">
    <property type="entry name" value="ClpP/crotonase-like_dom_sf"/>
</dbReference>
<comment type="similarity">
    <text evidence="1 6">Belongs to the peptidase S14 family.</text>
</comment>
<evidence type="ECO:0000256" key="2">
    <source>
        <dbReference type="ARBA" id="ARBA00022490"/>
    </source>
</evidence>
<evidence type="ECO:0000256" key="3">
    <source>
        <dbReference type="ARBA" id="ARBA00022670"/>
    </source>
</evidence>
<evidence type="ECO:0000256" key="1">
    <source>
        <dbReference type="ARBA" id="ARBA00007039"/>
    </source>
</evidence>
<dbReference type="SUPFAM" id="SSF52096">
    <property type="entry name" value="ClpP/crotonase"/>
    <property type="match status" value="1"/>
</dbReference>
<dbReference type="PRINTS" id="PR00127">
    <property type="entry name" value="CLPPROTEASEP"/>
</dbReference>
<evidence type="ECO:0000256" key="5">
    <source>
        <dbReference type="ARBA" id="ARBA00022825"/>
    </source>
</evidence>
<organism evidence="7 8">
    <name type="scientific">Streptomyces roseicoloratus</name>
    <dbReference type="NCBI Taxonomy" id="2508722"/>
    <lineage>
        <taxon>Bacteria</taxon>
        <taxon>Bacillati</taxon>
        <taxon>Actinomycetota</taxon>
        <taxon>Actinomycetes</taxon>
        <taxon>Kitasatosporales</taxon>
        <taxon>Streptomycetaceae</taxon>
        <taxon>Streptomyces</taxon>
    </lineage>
</organism>
<name>A0ABY9S322_9ACTN</name>
<dbReference type="Pfam" id="PF00574">
    <property type="entry name" value="CLP_protease"/>
    <property type="match status" value="1"/>
</dbReference>
<dbReference type="GO" id="GO:0006508">
    <property type="term" value="P:proteolysis"/>
    <property type="evidence" value="ECO:0007669"/>
    <property type="project" value="UniProtKB-KW"/>
</dbReference>
<dbReference type="PANTHER" id="PTHR10381:SF70">
    <property type="entry name" value="ATP-DEPENDENT CLP PROTEASE PROTEOLYTIC SUBUNIT"/>
    <property type="match status" value="1"/>
</dbReference>
<proteinExistence type="inferred from homology"/>
<keyword evidence="5" id="KW-0720">Serine protease</keyword>
<accession>A0ABY9S322</accession>
<dbReference type="EMBL" id="CP133762">
    <property type="protein sequence ID" value="WMX48647.1"/>
    <property type="molecule type" value="Genomic_DNA"/>
</dbReference>
<gene>
    <name evidence="7" type="ORF">RGF97_32960</name>
</gene>
<dbReference type="Proteomes" id="UP001250858">
    <property type="component" value="Chromosome"/>
</dbReference>
<evidence type="ECO:0000256" key="4">
    <source>
        <dbReference type="ARBA" id="ARBA00022801"/>
    </source>
</evidence>
<dbReference type="PANTHER" id="PTHR10381">
    <property type="entry name" value="ATP-DEPENDENT CLP PROTEASE PROTEOLYTIC SUBUNIT"/>
    <property type="match status" value="1"/>
</dbReference>
<dbReference type="InterPro" id="IPR023562">
    <property type="entry name" value="ClpP/TepA"/>
</dbReference>
<dbReference type="InterPro" id="IPR001907">
    <property type="entry name" value="ClpP"/>
</dbReference>
<dbReference type="CDD" id="cd07017">
    <property type="entry name" value="S14_ClpP_2"/>
    <property type="match status" value="1"/>
</dbReference>
<reference evidence="7 8" key="1">
    <citation type="submission" date="2023-09" db="EMBL/GenBank/DDBJ databases">
        <title>Complete genome of Streptomyces roseicoloratus T14.</title>
        <authorList>
            <person name="Bashizi T."/>
            <person name="Kim M.-J."/>
            <person name="Lee G."/>
            <person name="Tagele S.B."/>
            <person name="Shin J.-H."/>
        </authorList>
    </citation>
    <scope>NUCLEOTIDE SEQUENCE [LARGE SCALE GENOMIC DNA]</scope>
    <source>
        <strain evidence="7 8">T14</strain>
    </source>
</reference>